<accession>A0A6A4D126</accession>
<dbReference type="AlphaFoldDB" id="A0A6A4D126"/>
<reference evidence="2 3" key="1">
    <citation type="submission" date="2018-08" db="EMBL/GenBank/DDBJ databases">
        <title>Genomic investigation of the strawberry pathogen Phytophthora fragariae indicates pathogenicity is determined by transcriptional variation in three key races.</title>
        <authorList>
            <person name="Adams T.M."/>
            <person name="Armitage A.D."/>
            <person name="Sobczyk M.K."/>
            <person name="Bates H.J."/>
            <person name="Dunwell J.M."/>
            <person name="Nellist C.F."/>
            <person name="Harrison R.J."/>
        </authorList>
    </citation>
    <scope>NUCLEOTIDE SEQUENCE [LARGE SCALE GENOMIC DNA]</scope>
    <source>
        <strain evidence="2 3">SCRP333</strain>
    </source>
</reference>
<organism evidence="2 3">
    <name type="scientific">Phytophthora rubi</name>
    <dbReference type="NCBI Taxonomy" id="129364"/>
    <lineage>
        <taxon>Eukaryota</taxon>
        <taxon>Sar</taxon>
        <taxon>Stramenopiles</taxon>
        <taxon>Oomycota</taxon>
        <taxon>Peronosporomycetes</taxon>
        <taxon>Peronosporales</taxon>
        <taxon>Peronosporaceae</taxon>
        <taxon>Phytophthora</taxon>
    </lineage>
</organism>
<evidence type="ECO:0000256" key="1">
    <source>
        <dbReference type="SAM" id="MobiDB-lite"/>
    </source>
</evidence>
<name>A0A6A4D126_9STRA</name>
<feature type="region of interest" description="Disordered" evidence="1">
    <location>
        <begin position="1"/>
        <end position="34"/>
    </location>
</feature>
<evidence type="ECO:0000313" key="3">
    <source>
        <dbReference type="Proteomes" id="UP000434957"/>
    </source>
</evidence>
<dbReference type="Proteomes" id="UP000434957">
    <property type="component" value="Unassembled WGS sequence"/>
</dbReference>
<comment type="caution">
    <text evidence="2">The sequence shown here is derived from an EMBL/GenBank/DDBJ whole genome shotgun (WGS) entry which is preliminary data.</text>
</comment>
<sequence>MWEHWKYGEPTGFAENTPSVAARSAKPSDDFLGV</sequence>
<evidence type="ECO:0000313" key="2">
    <source>
        <dbReference type="EMBL" id="KAE9297321.1"/>
    </source>
</evidence>
<protein>
    <submittedName>
        <fullName evidence="2">Uncharacterized protein</fullName>
    </submittedName>
</protein>
<proteinExistence type="predicted"/>
<dbReference type="EMBL" id="QXFT01002500">
    <property type="protein sequence ID" value="KAE9297321.1"/>
    <property type="molecule type" value="Genomic_DNA"/>
</dbReference>
<gene>
    <name evidence="2" type="ORF">PR003_g23528</name>
</gene>
<keyword evidence="3" id="KW-1185">Reference proteome</keyword>